<dbReference type="STRING" id="44251.PDUR_18830"/>
<dbReference type="PROSITE" id="PS50995">
    <property type="entry name" value="HTH_MARR_2"/>
    <property type="match status" value="1"/>
</dbReference>
<protein>
    <recommendedName>
        <fullName evidence="2">HTH marR-type domain-containing protein</fullName>
    </recommendedName>
</protein>
<sequence>MEAIDKLRYLIQCAQREGNHRFTDLLTANGLDITPSQSEVITVLSKFGPMSIAELGDLLLCNSQHPSRLVQRLMDKKFIYKEISQNDSRKTIISLTPEGEKLTAQIRVVEEIFNSEIMEKINSLENLSLNDLNALLSMQIKGTDSEIKISRRFGNSE</sequence>
<dbReference type="Proteomes" id="UP000029409">
    <property type="component" value="Chromosome"/>
</dbReference>
<organism evidence="3 4">
    <name type="scientific">Paenibacillus durus</name>
    <name type="common">Paenibacillus azotofixans</name>
    <dbReference type="NCBI Taxonomy" id="44251"/>
    <lineage>
        <taxon>Bacteria</taxon>
        <taxon>Bacillati</taxon>
        <taxon>Bacillota</taxon>
        <taxon>Bacilli</taxon>
        <taxon>Bacillales</taxon>
        <taxon>Paenibacillaceae</taxon>
        <taxon>Paenibacillus</taxon>
    </lineage>
</organism>
<evidence type="ECO:0000256" key="1">
    <source>
        <dbReference type="ARBA" id="ARBA00023125"/>
    </source>
</evidence>
<dbReference type="SUPFAM" id="SSF46785">
    <property type="entry name" value="Winged helix' DNA-binding domain"/>
    <property type="match status" value="1"/>
</dbReference>
<name>A0A089HRM1_PAEDU</name>
<dbReference type="GO" id="GO:0006950">
    <property type="term" value="P:response to stress"/>
    <property type="evidence" value="ECO:0007669"/>
    <property type="project" value="TreeGrafter"/>
</dbReference>
<reference evidence="3 4" key="1">
    <citation type="submission" date="2014-08" db="EMBL/GenBank/DDBJ databases">
        <title>Comparative genomics of the Paenibacillus odorifer group.</title>
        <authorList>
            <person name="den Bakker H.C."/>
            <person name="Tsai Y.-C."/>
            <person name="Martin N."/>
            <person name="Korlach J."/>
            <person name="Wiedmann M."/>
        </authorList>
    </citation>
    <scope>NUCLEOTIDE SEQUENCE [LARGE SCALE GENOMIC DNA]</scope>
    <source>
        <strain evidence="3 4">DSM 1735</strain>
    </source>
</reference>
<proteinExistence type="predicted"/>
<dbReference type="GO" id="GO:0003677">
    <property type="term" value="F:DNA binding"/>
    <property type="evidence" value="ECO:0007669"/>
    <property type="project" value="UniProtKB-KW"/>
</dbReference>
<dbReference type="InterPro" id="IPR036390">
    <property type="entry name" value="WH_DNA-bd_sf"/>
</dbReference>
<dbReference type="eggNOG" id="COG1846">
    <property type="taxonomic scope" value="Bacteria"/>
</dbReference>
<keyword evidence="1" id="KW-0238">DNA-binding</keyword>
<dbReference type="InterPro" id="IPR036388">
    <property type="entry name" value="WH-like_DNA-bd_sf"/>
</dbReference>
<keyword evidence="4" id="KW-1185">Reference proteome</keyword>
<evidence type="ECO:0000259" key="2">
    <source>
        <dbReference type="PROSITE" id="PS50995"/>
    </source>
</evidence>
<dbReference type="PANTHER" id="PTHR33164:SF43">
    <property type="entry name" value="HTH-TYPE TRANSCRIPTIONAL REPRESSOR YETL"/>
    <property type="match status" value="1"/>
</dbReference>
<dbReference type="PANTHER" id="PTHR33164">
    <property type="entry name" value="TRANSCRIPTIONAL REGULATOR, MARR FAMILY"/>
    <property type="match status" value="1"/>
</dbReference>
<dbReference type="KEGG" id="pdu:PDUR_18830"/>
<dbReference type="Gene3D" id="1.10.10.10">
    <property type="entry name" value="Winged helix-like DNA-binding domain superfamily/Winged helix DNA-binding domain"/>
    <property type="match status" value="1"/>
</dbReference>
<dbReference type="EMBL" id="CP009288">
    <property type="protein sequence ID" value="AIQ13742.1"/>
    <property type="molecule type" value="Genomic_DNA"/>
</dbReference>
<evidence type="ECO:0000313" key="3">
    <source>
        <dbReference type="EMBL" id="AIQ13742.1"/>
    </source>
</evidence>
<accession>A0A089HRM1</accession>
<dbReference type="InterPro" id="IPR039422">
    <property type="entry name" value="MarR/SlyA-like"/>
</dbReference>
<dbReference type="Pfam" id="PF12802">
    <property type="entry name" value="MarR_2"/>
    <property type="match status" value="1"/>
</dbReference>
<evidence type="ECO:0000313" key="4">
    <source>
        <dbReference type="Proteomes" id="UP000029409"/>
    </source>
</evidence>
<feature type="domain" description="HTH marR-type" evidence="2">
    <location>
        <begin position="1"/>
        <end position="141"/>
    </location>
</feature>
<dbReference type="RefSeq" id="WP_052410285.1">
    <property type="nucleotide sequence ID" value="NZ_CP009288.1"/>
</dbReference>
<dbReference type="AlphaFoldDB" id="A0A089HRM1"/>
<dbReference type="InterPro" id="IPR000835">
    <property type="entry name" value="HTH_MarR-typ"/>
</dbReference>
<dbReference type="GO" id="GO:0003700">
    <property type="term" value="F:DNA-binding transcription factor activity"/>
    <property type="evidence" value="ECO:0007669"/>
    <property type="project" value="InterPro"/>
</dbReference>
<dbReference type="SMART" id="SM00347">
    <property type="entry name" value="HTH_MARR"/>
    <property type="match status" value="1"/>
</dbReference>
<gene>
    <name evidence="3" type="ORF">PDUR_18830</name>
</gene>